<evidence type="ECO:0000256" key="4">
    <source>
        <dbReference type="ARBA" id="ARBA00022485"/>
    </source>
</evidence>
<evidence type="ECO:0000256" key="3">
    <source>
        <dbReference type="ARBA" id="ARBA00012669"/>
    </source>
</evidence>
<dbReference type="RefSeq" id="WP_144234483.1">
    <property type="nucleotide sequence ID" value="NZ_QMIF01000003.1"/>
</dbReference>
<keyword evidence="10" id="KW-1133">Transmembrane helix</keyword>
<dbReference type="InterPro" id="IPR003473">
    <property type="entry name" value="NadA"/>
</dbReference>
<keyword evidence="6" id="KW-0808">Transferase</keyword>
<protein>
    <recommendedName>
        <fullName evidence="3">quinolinate synthase</fullName>
        <ecNumber evidence="3">2.5.1.72</ecNumber>
    </recommendedName>
</protein>
<dbReference type="GO" id="GO:0005829">
    <property type="term" value="C:cytosol"/>
    <property type="evidence" value="ECO:0007669"/>
    <property type="project" value="TreeGrafter"/>
</dbReference>
<comment type="pathway">
    <text evidence="2">Cofactor biosynthesis; NAD(+) biosynthesis; quinolinate from iminoaspartate: step 1/1.</text>
</comment>
<dbReference type="OrthoDB" id="9801204at2"/>
<keyword evidence="5" id="KW-0662">Pyridine nucleotide biosynthesis</keyword>
<evidence type="ECO:0000256" key="2">
    <source>
        <dbReference type="ARBA" id="ARBA00005065"/>
    </source>
</evidence>
<dbReference type="GO" id="GO:0051539">
    <property type="term" value="F:4 iron, 4 sulfur cluster binding"/>
    <property type="evidence" value="ECO:0007669"/>
    <property type="project" value="UniProtKB-KW"/>
</dbReference>
<evidence type="ECO:0000313" key="12">
    <source>
        <dbReference type="Proteomes" id="UP000434052"/>
    </source>
</evidence>
<feature type="transmembrane region" description="Helical" evidence="10">
    <location>
        <begin position="55"/>
        <end position="72"/>
    </location>
</feature>
<dbReference type="UniPathway" id="UPA00253">
    <property type="reaction ID" value="UER00327"/>
</dbReference>
<keyword evidence="9" id="KW-0411">Iron-sulfur</keyword>
<dbReference type="PANTHER" id="PTHR30573:SF0">
    <property type="entry name" value="QUINOLINATE SYNTHASE, CHLOROPLASTIC"/>
    <property type="match status" value="1"/>
</dbReference>
<organism evidence="11 12">
    <name type="scientific">Oceanidesulfovibrio marinus</name>
    <dbReference type="NCBI Taxonomy" id="370038"/>
    <lineage>
        <taxon>Bacteria</taxon>
        <taxon>Pseudomonadati</taxon>
        <taxon>Thermodesulfobacteriota</taxon>
        <taxon>Desulfovibrionia</taxon>
        <taxon>Desulfovibrionales</taxon>
        <taxon>Desulfovibrionaceae</taxon>
        <taxon>Oceanidesulfovibrio</taxon>
    </lineage>
</organism>
<dbReference type="GO" id="GO:0046872">
    <property type="term" value="F:metal ion binding"/>
    <property type="evidence" value="ECO:0007669"/>
    <property type="project" value="UniProtKB-KW"/>
</dbReference>
<gene>
    <name evidence="11" type="ORF">DQK91_05575</name>
</gene>
<sequence length="352" mass="37931">MSNAAQRIEEIRGALGSDLVILGHHYQHDSVIQHCDLTGDSLELARKVANLSARYIVFCGVFFMGEAAALLVEPEQKVFMPDRTASCTMSEMAPGPLVGNVMDWLKSSGKTIIPLTYVNSSAAVKGIVGANGGATCTSANAEIMLQWCMGRGDAVFFLPDKNLALNTANTLALPDSLRMVLDIRRGGSNIQPDVVREKQLLIWPGCCSIHAARFKVRQIEEARVKHPDCTVIVHPECTPEVVQASDVSGSTSTIIRYCEDAPAGATIYIGTEINLVERLVQRYAGEKNIVPLAHSACQNMAKNTEDKLADLLDDIAKSHEKGTPTKAEPVTVDPGTAANARSSLERMLEACA</sequence>
<evidence type="ECO:0000256" key="10">
    <source>
        <dbReference type="SAM" id="Phobius"/>
    </source>
</evidence>
<keyword evidence="10" id="KW-0812">Transmembrane</keyword>
<proteinExistence type="predicted"/>
<keyword evidence="7" id="KW-0479">Metal-binding</keyword>
<dbReference type="Pfam" id="PF02445">
    <property type="entry name" value="NadA"/>
    <property type="match status" value="1"/>
</dbReference>
<evidence type="ECO:0000256" key="6">
    <source>
        <dbReference type="ARBA" id="ARBA00022679"/>
    </source>
</evidence>
<keyword evidence="4" id="KW-0004">4Fe-4S</keyword>
<dbReference type="PANTHER" id="PTHR30573">
    <property type="entry name" value="QUINOLINATE SYNTHETASE A"/>
    <property type="match status" value="1"/>
</dbReference>
<dbReference type="EMBL" id="QMIF01000003">
    <property type="protein sequence ID" value="TVM34880.1"/>
    <property type="molecule type" value="Genomic_DNA"/>
</dbReference>
<evidence type="ECO:0000256" key="5">
    <source>
        <dbReference type="ARBA" id="ARBA00022642"/>
    </source>
</evidence>
<evidence type="ECO:0000256" key="7">
    <source>
        <dbReference type="ARBA" id="ARBA00022723"/>
    </source>
</evidence>
<dbReference type="Gene3D" id="3.40.50.10800">
    <property type="entry name" value="NadA-like"/>
    <property type="match status" value="3"/>
</dbReference>
<reference evidence="11 12" key="1">
    <citation type="submission" date="2018-06" db="EMBL/GenBank/DDBJ databases">
        <title>Complete genome of Desulfovibrio marinus P48SEP.</title>
        <authorList>
            <person name="Crispim J.S."/>
            <person name="Vidigal P.M.P."/>
            <person name="Silva L.C.F."/>
            <person name="Araujo L.C."/>
            <person name="Laguardia C.N."/>
            <person name="Dias R.S."/>
            <person name="Sousa M.P."/>
            <person name="Paula S.O."/>
            <person name="Silva C."/>
        </authorList>
    </citation>
    <scope>NUCLEOTIDE SEQUENCE [LARGE SCALE GENOMIC DNA]</scope>
    <source>
        <strain evidence="11 12">P48SEP</strain>
    </source>
</reference>
<dbReference type="EC" id="2.5.1.72" evidence="3"/>
<evidence type="ECO:0000256" key="1">
    <source>
        <dbReference type="ARBA" id="ARBA00001966"/>
    </source>
</evidence>
<evidence type="ECO:0000313" key="11">
    <source>
        <dbReference type="EMBL" id="TVM34880.1"/>
    </source>
</evidence>
<accession>A0A6P1ZJ89</accession>
<evidence type="ECO:0000256" key="8">
    <source>
        <dbReference type="ARBA" id="ARBA00023004"/>
    </source>
</evidence>
<keyword evidence="8" id="KW-0408">Iron</keyword>
<dbReference type="GO" id="GO:0034628">
    <property type="term" value="P:'de novo' NAD+ biosynthetic process from L-aspartate"/>
    <property type="evidence" value="ECO:0007669"/>
    <property type="project" value="TreeGrafter"/>
</dbReference>
<evidence type="ECO:0000256" key="9">
    <source>
        <dbReference type="ARBA" id="ARBA00023014"/>
    </source>
</evidence>
<keyword evidence="10" id="KW-0472">Membrane</keyword>
<dbReference type="Proteomes" id="UP000434052">
    <property type="component" value="Unassembled WGS sequence"/>
</dbReference>
<comment type="caution">
    <text evidence="11">The sequence shown here is derived from an EMBL/GenBank/DDBJ whole genome shotgun (WGS) entry which is preliminary data.</text>
</comment>
<dbReference type="NCBIfam" id="NF006883">
    <property type="entry name" value="PRK09375.2-4"/>
    <property type="match status" value="1"/>
</dbReference>
<name>A0A6P1ZJ89_9BACT</name>
<dbReference type="SUPFAM" id="SSF142754">
    <property type="entry name" value="NadA-like"/>
    <property type="match status" value="1"/>
</dbReference>
<dbReference type="AlphaFoldDB" id="A0A6P1ZJ89"/>
<comment type="cofactor">
    <cofactor evidence="1">
        <name>[4Fe-4S] cluster</name>
        <dbReference type="ChEBI" id="CHEBI:49883"/>
    </cofactor>
</comment>
<dbReference type="InterPro" id="IPR036094">
    <property type="entry name" value="NadA_sf"/>
</dbReference>
<dbReference type="GO" id="GO:0008987">
    <property type="term" value="F:quinolinate synthetase A activity"/>
    <property type="evidence" value="ECO:0007669"/>
    <property type="project" value="InterPro"/>
</dbReference>